<name>A0A0F9EIP5_9ZZZZ</name>
<dbReference type="EMBL" id="LAZR01036853">
    <property type="protein sequence ID" value="KKL23768.1"/>
    <property type="molecule type" value="Genomic_DNA"/>
</dbReference>
<evidence type="ECO:0000313" key="1">
    <source>
        <dbReference type="EMBL" id="KKL23768.1"/>
    </source>
</evidence>
<comment type="caution">
    <text evidence="1">The sequence shown here is derived from an EMBL/GenBank/DDBJ whole genome shotgun (WGS) entry which is preliminary data.</text>
</comment>
<organism evidence="1">
    <name type="scientific">marine sediment metagenome</name>
    <dbReference type="NCBI Taxonomy" id="412755"/>
    <lineage>
        <taxon>unclassified sequences</taxon>
        <taxon>metagenomes</taxon>
        <taxon>ecological metagenomes</taxon>
    </lineage>
</organism>
<feature type="non-terminal residue" evidence="1">
    <location>
        <position position="1"/>
    </location>
</feature>
<dbReference type="Gene3D" id="2.60.60.30">
    <property type="entry name" value="sav2460 like domains"/>
    <property type="match status" value="1"/>
</dbReference>
<reference evidence="1" key="1">
    <citation type="journal article" date="2015" name="Nature">
        <title>Complex archaea that bridge the gap between prokaryotes and eukaryotes.</title>
        <authorList>
            <person name="Spang A."/>
            <person name="Saw J.H."/>
            <person name="Jorgensen S.L."/>
            <person name="Zaremba-Niedzwiedzka K."/>
            <person name="Martijn J."/>
            <person name="Lind A.E."/>
            <person name="van Eijk R."/>
            <person name="Schleper C."/>
            <person name="Guy L."/>
            <person name="Ettema T.J."/>
        </authorList>
    </citation>
    <scope>NUCLEOTIDE SEQUENCE</scope>
</reference>
<dbReference type="AlphaFoldDB" id="A0A0F9EIP5"/>
<dbReference type="CDD" id="cd06974">
    <property type="entry name" value="TerD_like"/>
    <property type="match status" value="1"/>
</dbReference>
<protein>
    <submittedName>
        <fullName evidence="1">Uncharacterized protein</fullName>
    </submittedName>
</protein>
<dbReference type="InterPro" id="IPR051324">
    <property type="entry name" value="Stress/Tellurium_Resist"/>
</dbReference>
<gene>
    <name evidence="1" type="ORF">LCGC14_2422100</name>
</gene>
<dbReference type="PANTHER" id="PTHR32097:SF18">
    <property type="entry name" value="RING-TYPE DOMAIN-CONTAINING PROTEIN"/>
    <property type="match status" value="1"/>
</dbReference>
<accession>A0A0F9EIP5</accession>
<dbReference type="PANTHER" id="PTHR32097">
    <property type="entry name" value="CAMP-BINDING PROTEIN 1-RELATED"/>
    <property type="match status" value="1"/>
</dbReference>
<proteinExistence type="predicted"/>
<sequence>IEKGNTIRFFIWWKDIQKQKGGDYFDSRDSRVDIDLSAVMYDNDWKYLEHVSYTNLRSEKYHVVHSGDITSAPEGASEFLDIDIDSVLKYGGRYIVMSLNSFTSQSFLSIPKCFVGWMVRKNPNSNEIYEPSTVENKIDLSANTRICIPVIINLLDRKIIWTDLAFKKNPYWVNNIEGNQKGMVLIGQAFTSMNRMNLYDLFMMHVLARGKLVETKDEADNIFSIDDGITPFDLDIIASKYML</sequence>
<dbReference type="InterPro" id="IPR003325">
    <property type="entry name" value="TerD"/>
</dbReference>